<dbReference type="SUPFAM" id="SSF53067">
    <property type="entry name" value="Actin-like ATPase domain"/>
    <property type="match status" value="1"/>
</dbReference>
<dbReference type="PANTHER" id="PTHR34847:SF1">
    <property type="entry name" value="NODULATION PROTEIN U"/>
    <property type="match status" value="1"/>
</dbReference>
<evidence type="ECO:0000256" key="1">
    <source>
        <dbReference type="ARBA" id="ARBA00006129"/>
    </source>
</evidence>
<accession>A0A1F8BKW9</accession>
<evidence type="ECO:0000259" key="3">
    <source>
        <dbReference type="Pfam" id="PF16861"/>
    </source>
</evidence>
<evidence type="ECO:0000313" key="5">
    <source>
        <dbReference type="Proteomes" id="UP000177082"/>
    </source>
</evidence>
<dbReference type="CDD" id="cd24100">
    <property type="entry name" value="ASKHA_NBD_MJ1051-like_N"/>
    <property type="match status" value="1"/>
</dbReference>
<name>A0A1F8BKW9_9BACT</name>
<dbReference type="GO" id="GO:0003824">
    <property type="term" value="F:catalytic activity"/>
    <property type="evidence" value="ECO:0007669"/>
    <property type="project" value="InterPro"/>
</dbReference>
<dbReference type="InterPro" id="IPR003696">
    <property type="entry name" value="Carbtransf_dom"/>
</dbReference>
<protein>
    <recommendedName>
        <fullName evidence="6">Carbamoyltransferase</fullName>
    </recommendedName>
</protein>
<comment type="similarity">
    <text evidence="1">Belongs to the NodU/CmcH family.</text>
</comment>
<feature type="domain" description="Carbamoyltransferase C-terminal" evidence="3">
    <location>
        <begin position="408"/>
        <end position="575"/>
    </location>
</feature>
<reference evidence="4 5" key="1">
    <citation type="journal article" date="2016" name="Nat. Commun.">
        <title>Thousands of microbial genomes shed light on interconnected biogeochemical processes in an aquifer system.</title>
        <authorList>
            <person name="Anantharaman K."/>
            <person name="Brown C.T."/>
            <person name="Hug L.A."/>
            <person name="Sharon I."/>
            <person name="Castelle C.J."/>
            <person name="Probst A.J."/>
            <person name="Thomas B.C."/>
            <person name="Singh A."/>
            <person name="Wilkins M.J."/>
            <person name="Karaoz U."/>
            <person name="Brodie E.L."/>
            <person name="Williams K.H."/>
            <person name="Hubbard S.S."/>
            <person name="Banfield J.F."/>
        </authorList>
    </citation>
    <scope>NUCLEOTIDE SEQUENCE [LARGE SCALE GENOMIC DNA]</scope>
</reference>
<dbReference type="InterPro" id="IPR051338">
    <property type="entry name" value="NodU/CmcH_Carbamoyltrnsfr"/>
</dbReference>
<dbReference type="Proteomes" id="UP000177082">
    <property type="component" value="Unassembled WGS sequence"/>
</dbReference>
<dbReference type="InterPro" id="IPR031730">
    <property type="entry name" value="Carbam_trans_C"/>
</dbReference>
<proteinExistence type="inferred from homology"/>
<evidence type="ECO:0008006" key="6">
    <source>
        <dbReference type="Google" id="ProtNLM"/>
    </source>
</evidence>
<evidence type="ECO:0000313" key="4">
    <source>
        <dbReference type="EMBL" id="OGM64309.1"/>
    </source>
</evidence>
<dbReference type="InterPro" id="IPR038152">
    <property type="entry name" value="Carbam_trans_C_sf"/>
</dbReference>
<evidence type="ECO:0000259" key="2">
    <source>
        <dbReference type="Pfam" id="PF02543"/>
    </source>
</evidence>
<dbReference type="Pfam" id="PF02543">
    <property type="entry name" value="Carbam_trans_N"/>
    <property type="match status" value="1"/>
</dbReference>
<organism evidence="4 5">
    <name type="scientific">Candidatus Woesebacteria bacterium RIFCSPLOWO2_01_FULL_39_21</name>
    <dbReference type="NCBI Taxonomy" id="1802519"/>
    <lineage>
        <taxon>Bacteria</taxon>
        <taxon>Candidatus Woeseibacteriota</taxon>
    </lineage>
</organism>
<dbReference type="PANTHER" id="PTHR34847">
    <property type="entry name" value="NODULATION PROTEIN U"/>
    <property type="match status" value="1"/>
</dbReference>
<comment type="caution">
    <text evidence="4">The sequence shown here is derived from an EMBL/GenBank/DDBJ whole genome shotgun (WGS) entry which is preliminary data.</text>
</comment>
<dbReference type="Gene3D" id="3.30.420.40">
    <property type="match status" value="2"/>
</dbReference>
<dbReference type="EMBL" id="MGHF01000007">
    <property type="protein sequence ID" value="OGM64309.1"/>
    <property type="molecule type" value="Genomic_DNA"/>
</dbReference>
<dbReference type="Pfam" id="PF16861">
    <property type="entry name" value="Carbam_trans_C"/>
    <property type="match status" value="1"/>
</dbReference>
<gene>
    <name evidence="4" type="ORF">A2961_00255</name>
</gene>
<dbReference type="STRING" id="1802519.A2961_00255"/>
<dbReference type="InterPro" id="IPR043129">
    <property type="entry name" value="ATPase_NBD"/>
</dbReference>
<dbReference type="Gene3D" id="3.90.870.20">
    <property type="entry name" value="Carbamoyltransferase, C-terminal domain"/>
    <property type="match status" value="1"/>
</dbReference>
<feature type="domain" description="Carbamoyltransferase" evidence="2">
    <location>
        <begin position="10"/>
        <end position="355"/>
    </location>
</feature>
<sequence length="578" mass="64787">MRRHHIVLGITGVGDRFHDNSVCLVVDGKVVFAASEERYTRVKHDASFPESAIKAALKFGEIKFKDVDIIATGWPRTSLVKVLLNENKIDLFLSGIHFVQNANLRAILDLVRLVGQGGLKPVSNELQKSKIVEVDHYLAHASSAYRTSGFEKCICVVWDGFGAKSDGLLASGGVFECIDGEINEVNVHPLNVSIGLFYEAVTNALGFTPAEGEGKTMGLACYGNYKRFLKRMEIFAPRFQEDRWVKSKHWPDTLVGVDLAYKPIFDSTYMGRELKRMAVESAKDTAAACQYIIERESVAYFKYLYQKYGHQNYALAGGVFLNVKVGKKIMELPFVKGYFVHPHAGDGGLAIGAALEVYTKHFPNGSLVCKMESSALGDEFLEPAIHKELKRYKKLIYFKPQNIAKYVASEIAQGKVVGWFQGRAEWGPRALGQRSVLADPRKIEIKERINNYLKKREWFMPFAASILDEYKTKLFENAVSTPFMTMAFDATPFGKKAIKAAIHIDNTGRPQTVRKETNPLYWKVIHEFYELTGVPAILNTSFNRHGLPIVNSPRDAIDHLLWGAIDELAIGSYVAKIK</sequence>
<dbReference type="AlphaFoldDB" id="A0A1F8BKW9"/>